<evidence type="ECO:0000259" key="3">
    <source>
        <dbReference type="Pfam" id="PF01408"/>
    </source>
</evidence>
<feature type="domain" description="Gfo/Idh/MocA-like oxidoreductase N-terminal" evidence="3">
    <location>
        <begin position="1"/>
        <end position="118"/>
    </location>
</feature>
<dbReference type="RefSeq" id="WP_076340953.1">
    <property type="nucleotide sequence ID" value="NZ_CAPQIB010000028.1"/>
</dbReference>
<evidence type="ECO:0000313" key="4">
    <source>
        <dbReference type="EMBL" id="OLU47029.1"/>
    </source>
</evidence>
<proteinExistence type="inferred from homology"/>
<dbReference type="STRING" id="1862672.BO225_03790"/>
<dbReference type="EMBL" id="MPKA01000055">
    <property type="protein sequence ID" value="OLU47029.1"/>
    <property type="molecule type" value="Genomic_DNA"/>
</dbReference>
<dbReference type="AlphaFoldDB" id="A0A1U7NNW2"/>
<name>A0A1U7NNW2_9FIRM</name>
<sequence length="311" mass="35446">MRWGILGAGNIAHRFMESIAHHLDCRVLKVSARNEAKAIAFTKQYNIPMYTLIQEELFNDPAIDALYVALPHKFHKETIIKALKAGKAVLCEKPLSLNEADVQEIIQVQNETGLLCMEAMKTRFTPAYKAMKKEASSLGSLHLIETIWDLNEQISPSSYFWDVEQGGILLDCGIYGVGLIQDMMKEDVEQIQTDQIIENGVDIYTRSVLTYPSCQASVECAIDRTEPIFARLTFEHGVITIPNFHRMENYIVEKEGKVFERKIPYEVDDFYGEIDHFVKLWQEKSTMSLVMPLQDSLDCAFLIDQIKRAAS</sequence>
<comment type="similarity">
    <text evidence="1">Belongs to the Gfo/Idh/MocA family.</text>
</comment>
<protein>
    <recommendedName>
        <fullName evidence="3">Gfo/Idh/MocA-like oxidoreductase N-terminal domain-containing protein</fullName>
    </recommendedName>
</protein>
<keyword evidence="2" id="KW-0560">Oxidoreductase</keyword>
<dbReference type="SUPFAM" id="SSF55347">
    <property type="entry name" value="Glyceraldehyde-3-phosphate dehydrogenase-like, C-terminal domain"/>
    <property type="match status" value="1"/>
</dbReference>
<dbReference type="GO" id="GO:0000166">
    <property type="term" value="F:nucleotide binding"/>
    <property type="evidence" value="ECO:0007669"/>
    <property type="project" value="InterPro"/>
</dbReference>
<evidence type="ECO:0000256" key="1">
    <source>
        <dbReference type="ARBA" id="ARBA00010928"/>
    </source>
</evidence>
<dbReference type="SUPFAM" id="SSF51735">
    <property type="entry name" value="NAD(P)-binding Rossmann-fold domains"/>
    <property type="match status" value="1"/>
</dbReference>
<dbReference type="PANTHER" id="PTHR22604">
    <property type="entry name" value="OXIDOREDUCTASES"/>
    <property type="match status" value="1"/>
</dbReference>
<keyword evidence="5" id="KW-1185">Reference proteome</keyword>
<dbReference type="InterPro" id="IPR050984">
    <property type="entry name" value="Gfo/Idh/MocA_domain"/>
</dbReference>
<evidence type="ECO:0000313" key="5">
    <source>
        <dbReference type="Proteomes" id="UP000186705"/>
    </source>
</evidence>
<dbReference type="GO" id="GO:0016491">
    <property type="term" value="F:oxidoreductase activity"/>
    <property type="evidence" value="ECO:0007669"/>
    <property type="project" value="UniProtKB-KW"/>
</dbReference>
<gene>
    <name evidence="4" type="ORF">BO225_03790</name>
</gene>
<dbReference type="PANTHER" id="PTHR22604:SF105">
    <property type="entry name" value="TRANS-1,2-DIHYDROBENZENE-1,2-DIOL DEHYDROGENASE"/>
    <property type="match status" value="1"/>
</dbReference>
<dbReference type="Pfam" id="PF01408">
    <property type="entry name" value="GFO_IDH_MocA"/>
    <property type="match status" value="1"/>
</dbReference>
<evidence type="ECO:0000256" key="2">
    <source>
        <dbReference type="ARBA" id="ARBA00023002"/>
    </source>
</evidence>
<accession>A0A1U7NNW2</accession>
<dbReference type="Proteomes" id="UP000186705">
    <property type="component" value="Unassembled WGS sequence"/>
</dbReference>
<dbReference type="Gene3D" id="3.40.50.720">
    <property type="entry name" value="NAD(P)-binding Rossmann-like Domain"/>
    <property type="match status" value="1"/>
</dbReference>
<dbReference type="Gene3D" id="3.30.360.10">
    <property type="entry name" value="Dihydrodipicolinate Reductase, domain 2"/>
    <property type="match status" value="1"/>
</dbReference>
<reference evidence="4 5" key="1">
    <citation type="submission" date="2016-11" db="EMBL/GenBank/DDBJ databases">
        <title>Description of two novel members of the family Erysipelotrichaceae: Ileibacterium lipovorans gen. nov., sp. nov. and Dubosiella newyorkensis, gen. nov., sp. nov.</title>
        <authorList>
            <person name="Cox L.M."/>
            <person name="Sohn J."/>
            <person name="Tyrrell K.L."/>
            <person name="Citron D.M."/>
            <person name="Lawson P.A."/>
            <person name="Patel N.B."/>
            <person name="Iizumi T."/>
            <person name="Perez-Perez G.I."/>
            <person name="Goldstein E.J."/>
            <person name="Blaser M.J."/>
        </authorList>
    </citation>
    <scope>NUCLEOTIDE SEQUENCE [LARGE SCALE GENOMIC DNA]</scope>
    <source>
        <strain evidence="4 5">NYU-BL-A4</strain>
    </source>
</reference>
<dbReference type="InterPro" id="IPR000683">
    <property type="entry name" value="Gfo/Idh/MocA-like_OxRdtase_N"/>
</dbReference>
<organism evidence="4 5">
    <name type="scientific">Dubosiella newyorkensis</name>
    <dbReference type="NCBI Taxonomy" id="1862672"/>
    <lineage>
        <taxon>Bacteria</taxon>
        <taxon>Bacillati</taxon>
        <taxon>Bacillota</taxon>
        <taxon>Erysipelotrichia</taxon>
        <taxon>Erysipelotrichales</taxon>
        <taxon>Erysipelotrichaceae</taxon>
        <taxon>Dubosiella</taxon>
    </lineage>
</organism>
<comment type="caution">
    <text evidence="4">The sequence shown here is derived from an EMBL/GenBank/DDBJ whole genome shotgun (WGS) entry which is preliminary data.</text>
</comment>
<dbReference type="InterPro" id="IPR036291">
    <property type="entry name" value="NAD(P)-bd_dom_sf"/>
</dbReference>